<evidence type="ECO:0000313" key="2">
    <source>
        <dbReference type="EMBL" id="PNX65984.1"/>
    </source>
</evidence>
<accession>A0A2K3KI60</accession>
<sequence>MHVDPDLDDSTSHLSDQQLYDDSNHANGTIGWELTLVTAQSSNESAEAASIL</sequence>
<dbReference type="Proteomes" id="UP000236291">
    <property type="component" value="Unassembled WGS sequence"/>
</dbReference>
<organism evidence="2 3">
    <name type="scientific">Trifolium pratense</name>
    <name type="common">Red clover</name>
    <dbReference type="NCBI Taxonomy" id="57577"/>
    <lineage>
        <taxon>Eukaryota</taxon>
        <taxon>Viridiplantae</taxon>
        <taxon>Streptophyta</taxon>
        <taxon>Embryophyta</taxon>
        <taxon>Tracheophyta</taxon>
        <taxon>Spermatophyta</taxon>
        <taxon>Magnoliopsida</taxon>
        <taxon>eudicotyledons</taxon>
        <taxon>Gunneridae</taxon>
        <taxon>Pentapetalae</taxon>
        <taxon>rosids</taxon>
        <taxon>fabids</taxon>
        <taxon>Fabales</taxon>
        <taxon>Fabaceae</taxon>
        <taxon>Papilionoideae</taxon>
        <taxon>50 kb inversion clade</taxon>
        <taxon>NPAAA clade</taxon>
        <taxon>Hologalegina</taxon>
        <taxon>IRL clade</taxon>
        <taxon>Trifolieae</taxon>
        <taxon>Trifolium</taxon>
    </lineage>
</organism>
<feature type="region of interest" description="Disordered" evidence="1">
    <location>
        <begin position="1"/>
        <end position="22"/>
    </location>
</feature>
<feature type="non-terminal residue" evidence="2">
    <location>
        <position position="52"/>
    </location>
</feature>
<dbReference type="AlphaFoldDB" id="A0A2K3KI60"/>
<gene>
    <name evidence="2" type="ORF">L195_g054823</name>
</gene>
<evidence type="ECO:0000256" key="1">
    <source>
        <dbReference type="SAM" id="MobiDB-lite"/>
    </source>
</evidence>
<evidence type="ECO:0000313" key="3">
    <source>
        <dbReference type="Proteomes" id="UP000236291"/>
    </source>
</evidence>
<comment type="caution">
    <text evidence="2">The sequence shown here is derived from an EMBL/GenBank/DDBJ whole genome shotgun (WGS) entry which is preliminary data.</text>
</comment>
<proteinExistence type="predicted"/>
<reference evidence="2 3" key="2">
    <citation type="journal article" date="2017" name="Front. Plant Sci.">
        <title>Gene Classification and Mining of Molecular Markers Useful in Red Clover (Trifolium pratense) Breeding.</title>
        <authorList>
            <person name="Istvanek J."/>
            <person name="Dluhosova J."/>
            <person name="Dluhos P."/>
            <person name="Patkova L."/>
            <person name="Nedelnik J."/>
            <person name="Repkova J."/>
        </authorList>
    </citation>
    <scope>NUCLEOTIDE SEQUENCE [LARGE SCALE GENOMIC DNA]</scope>
    <source>
        <strain evidence="3">cv. Tatra</strain>
        <tissue evidence="2">Young leaves</tissue>
    </source>
</reference>
<name>A0A2K3KI60_TRIPR</name>
<feature type="compositionally biased region" description="Polar residues" evidence="1">
    <location>
        <begin position="12"/>
        <end position="22"/>
    </location>
</feature>
<dbReference type="EMBL" id="ASHM01097411">
    <property type="protein sequence ID" value="PNX65984.1"/>
    <property type="molecule type" value="Genomic_DNA"/>
</dbReference>
<reference evidence="2 3" key="1">
    <citation type="journal article" date="2014" name="Am. J. Bot.">
        <title>Genome assembly and annotation for red clover (Trifolium pratense; Fabaceae).</title>
        <authorList>
            <person name="Istvanek J."/>
            <person name="Jaros M."/>
            <person name="Krenek A."/>
            <person name="Repkova J."/>
        </authorList>
    </citation>
    <scope>NUCLEOTIDE SEQUENCE [LARGE SCALE GENOMIC DNA]</scope>
    <source>
        <strain evidence="3">cv. Tatra</strain>
        <tissue evidence="2">Young leaves</tissue>
    </source>
</reference>
<protein>
    <submittedName>
        <fullName evidence="2">Uncharacterized protein</fullName>
    </submittedName>
</protein>